<evidence type="ECO:0000313" key="1">
    <source>
        <dbReference type="EMBL" id="XCD18497.1"/>
    </source>
</evidence>
<dbReference type="KEGG" id="vck:PG915_17130"/>
<dbReference type="EMBL" id="CP115921">
    <property type="protein sequence ID" value="XCD18497.1"/>
    <property type="molecule type" value="Genomic_DNA"/>
</dbReference>
<dbReference type="RefSeq" id="WP_353499640.1">
    <property type="nucleotide sequence ID" value="NZ_CP115921.1"/>
</dbReference>
<sequence>MFSFNKVMALMTFELYNSNVDFDFIWLPSKQELRSVEFKDKKRLTLMNLSLRDGYSVEGQEDSEDTACELYVIPSRGVMCVEHITLGKPVMENKSRDIIFIDYTECEIEDIRWFVRQVCNLAEK</sequence>
<proteinExistence type="predicted"/>
<organism evidence="1">
    <name type="scientific">Vibrio chaetopteri</name>
    <dbReference type="NCBI Taxonomy" id="3016528"/>
    <lineage>
        <taxon>Bacteria</taxon>
        <taxon>Pseudomonadati</taxon>
        <taxon>Pseudomonadota</taxon>
        <taxon>Gammaproteobacteria</taxon>
        <taxon>Vibrionales</taxon>
        <taxon>Vibrionaceae</taxon>
        <taxon>Vibrio</taxon>
    </lineage>
</organism>
<gene>
    <name evidence="1" type="ORF">PG915_17130</name>
</gene>
<dbReference type="AlphaFoldDB" id="A0AAU8BRR1"/>
<name>A0AAU8BRR1_9VIBR</name>
<accession>A0AAU8BRR1</accession>
<reference evidence="1" key="1">
    <citation type="submission" date="2023-01" db="EMBL/GenBank/DDBJ databases">
        <title>Vibrio sp. CB1-14 genome sequencing.</title>
        <authorList>
            <person name="Otstavnykh N."/>
            <person name="Isaeva M."/>
            <person name="Meleshko D."/>
        </authorList>
    </citation>
    <scope>NUCLEOTIDE SEQUENCE</scope>
    <source>
        <strain evidence="1">CB1-14</strain>
    </source>
</reference>
<protein>
    <submittedName>
        <fullName evidence="1">Uncharacterized protein</fullName>
    </submittedName>
</protein>